<sequence>MPWTPHRATYTTGGGIVSIGKMGNLMSVNATRVGAVCGFYLTPIKQFVLGVVSLISLMGWPAPAGSVMVNPKMMFYSQDSARRGESMAPRLRSDTQALPRDQEVLRFPYSKTNVRHESPKTIERETRNPQP</sequence>
<evidence type="ECO:0000313" key="4">
    <source>
        <dbReference type="Proteomes" id="UP000268535"/>
    </source>
</evidence>
<feature type="region of interest" description="Disordered" evidence="1">
    <location>
        <begin position="108"/>
        <end position="131"/>
    </location>
</feature>
<gene>
    <name evidence="3" type="ORF">CAUPRSCDRAFT_12440</name>
</gene>
<reference evidence="4" key="1">
    <citation type="journal article" date="2018" name="Nat. Microbiol.">
        <title>Leveraging single-cell genomics to expand the fungal tree of life.</title>
        <authorList>
            <person name="Ahrendt S.R."/>
            <person name="Quandt C.A."/>
            <person name="Ciobanu D."/>
            <person name="Clum A."/>
            <person name="Salamov A."/>
            <person name="Andreopoulos B."/>
            <person name="Cheng J.F."/>
            <person name="Woyke T."/>
            <person name="Pelin A."/>
            <person name="Henrissat B."/>
            <person name="Reynolds N.K."/>
            <person name="Benny G.L."/>
            <person name="Smith M.E."/>
            <person name="James T.Y."/>
            <person name="Grigoriev I.V."/>
        </authorList>
    </citation>
    <scope>NUCLEOTIDE SEQUENCE [LARGE SCALE GENOMIC DNA]</scope>
    <source>
        <strain evidence="4">ATCC 52028</strain>
    </source>
</reference>
<proteinExistence type="predicted"/>
<evidence type="ECO:0000256" key="2">
    <source>
        <dbReference type="SAM" id="Phobius"/>
    </source>
</evidence>
<organism evidence="3 4">
    <name type="scientific">Caulochytrium protostelioides</name>
    <dbReference type="NCBI Taxonomy" id="1555241"/>
    <lineage>
        <taxon>Eukaryota</taxon>
        <taxon>Fungi</taxon>
        <taxon>Fungi incertae sedis</taxon>
        <taxon>Chytridiomycota</taxon>
        <taxon>Chytridiomycota incertae sedis</taxon>
        <taxon>Chytridiomycetes</taxon>
        <taxon>Caulochytriales</taxon>
        <taxon>Caulochytriaceae</taxon>
        <taxon>Caulochytrium</taxon>
    </lineage>
</organism>
<evidence type="ECO:0000313" key="3">
    <source>
        <dbReference type="EMBL" id="RKO95860.1"/>
    </source>
</evidence>
<dbReference type="EMBL" id="ML010779">
    <property type="protein sequence ID" value="RKO95860.1"/>
    <property type="molecule type" value="Genomic_DNA"/>
</dbReference>
<feature type="transmembrane region" description="Helical" evidence="2">
    <location>
        <begin position="47"/>
        <end position="69"/>
    </location>
</feature>
<protein>
    <submittedName>
        <fullName evidence="3">Uncharacterized protein</fullName>
    </submittedName>
</protein>
<dbReference type="Proteomes" id="UP000268535">
    <property type="component" value="Unassembled WGS sequence"/>
</dbReference>
<keyword evidence="2" id="KW-1133">Transmembrane helix</keyword>
<evidence type="ECO:0000256" key="1">
    <source>
        <dbReference type="SAM" id="MobiDB-lite"/>
    </source>
</evidence>
<name>A0A4P9WWT2_9FUNG</name>
<accession>A0A4P9WWT2</accession>
<dbReference type="AlphaFoldDB" id="A0A4P9WWT2"/>
<feature type="compositionally biased region" description="Basic and acidic residues" evidence="1">
    <location>
        <begin position="114"/>
        <end position="131"/>
    </location>
</feature>
<keyword evidence="2" id="KW-0472">Membrane</keyword>
<keyword evidence="2" id="KW-0812">Transmembrane</keyword>